<accession>A0AA38Q6K5</accession>
<evidence type="ECO:0000256" key="1">
    <source>
        <dbReference type="SAM" id="MobiDB-lite"/>
    </source>
</evidence>
<gene>
    <name evidence="2" type="ORF">DFH05DRAFT_123347</name>
    <name evidence="3" type="ORF">F5890DRAFT_469300</name>
</gene>
<keyword evidence="4" id="KW-1185">Reference proteome</keyword>
<comment type="caution">
    <text evidence="2">The sequence shown here is derived from an EMBL/GenBank/DDBJ whole genome shotgun (WGS) entry which is preliminary data.</text>
</comment>
<feature type="region of interest" description="Disordered" evidence="1">
    <location>
        <begin position="1"/>
        <end position="43"/>
    </location>
</feature>
<evidence type="ECO:0000313" key="4">
    <source>
        <dbReference type="Proteomes" id="UP001142393"/>
    </source>
</evidence>
<dbReference type="Gene3D" id="2.60.40.790">
    <property type="match status" value="1"/>
</dbReference>
<reference evidence="2 4" key="3">
    <citation type="journal article" date="2023" name="Proc. Natl. Acad. Sci. U.S.A.">
        <title>A global phylogenomic analysis of the shiitake genus Lentinula.</title>
        <authorList>
            <person name="Sierra-Patev S."/>
            <person name="Min B."/>
            <person name="Naranjo-Ortiz M."/>
            <person name="Looney B."/>
            <person name="Konkel Z."/>
            <person name="Slot J.C."/>
            <person name="Sakamoto Y."/>
            <person name="Steenwyk J.L."/>
            <person name="Rokas A."/>
            <person name="Carro J."/>
            <person name="Camarero S."/>
            <person name="Ferreira P."/>
            <person name="Molpeceres G."/>
            <person name="Ruiz-Duenas F.J."/>
            <person name="Serrano A."/>
            <person name="Henrissat B."/>
            <person name="Drula E."/>
            <person name="Hughes K.W."/>
            <person name="Mata J.L."/>
            <person name="Ishikawa N.K."/>
            <person name="Vargas-Isla R."/>
            <person name="Ushijima S."/>
            <person name="Smith C.A."/>
            <person name="Donoghue J."/>
            <person name="Ahrendt S."/>
            <person name="Andreopoulos W."/>
            <person name="He G."/>
            <person name="LaButti K."/>
            <person name="Lipzen A."/>
            <person name="Ng V."/>
            <person name="Riley R."/>
            <person name="Sandor L."/>
            <person name="Barry K."/>
            <person name="Martinez A.T."/>
            <person name="Xiao Y."/>
            <person name="Gibbons J.G."/>
            <person name="Terashima K."/>
            <person name="Grigoriev I.V."/>
            <person name="Hibbett D."/>
        </authorList>
    </citation>
    <scope>NUCLEOTIDE SEQUENCE [LARGE SCALE GENOMIC DNA]</scope>
    <source>
        <strain evidence="2 4">TFB7810</strain>
    </source>
</reference>
<evidence type="ECO:0000313" key="3">
    <source>
        <dbReference type="EMBL" id="KAJ3988459.1"/>
    </source>
</evidence>
<dbReference type="EMBL" id="JANVFU010000001">
    <property type="protein sequence ID" value="KAJ3750851.1"/>
    <property type="molecule type" value="Genomic_DNA"/>
</dbReference>
<dbReference type="InterPro" id="IPR008978">
    <property type="entry name" value="HSP20-like_chaperone"/>
</dbReference>
<feature type="compositionally biased region" description="Polar residues" evidence="1">
    <location>
        <begin position="9"/>
        <end position="20"/>
    </location>
</feature>
<dbReference type="Proteomes" id="UP001163850">
    <property type="component" value="Unassembled WGS sequence"/>
</dbReference>
<name>A0A9W8PBU7_9AGAR</name>
<evidence type="ECO:0008006" key="5">
    <source>
        <dbReference type="Google" id="ProtNLM"/>
    </source>
</evidence>
<evidence type="ECO:0000313" key="2">
    <source>
        <dbReference type="EMBL" id="KAJ3750851.1"/>
    </source>
</evidence>
<dbReference type="EMBL" id="MU801909">
    <property type="protein sequence ID" value="KAJ3988459.1"/>
    <property type="molecule type" value="Genomic_DNA"/>
</dbReference>
<proteinExistence type="predicted"/>
<dbReference type="AlphaFoldDB" id="A0A9W8PBU7"/>
<accession>A0A9W8PBU7</accession>
<feature type="compositionally biased region" description="Polar residues" evidence="1">
    <location>
        <begin position="33"/>
        <end position="43"/>
    </location>
</feature>
<protein>
    <recommendedName>
        <fullName evidence="5">SHSP domain-containing protein</fullName>
    </recommendedName>
</protein>
<sequence>MYCPPRLEVSSQPFVSSSHEAFSPMQRERRGASPSNCPSMDVQSSLSEHTLTVQLPDHIKHEMVTISVLKGNKLKVIADAWHMEAECHYEWVINFPPHDIDMGGVHAQLDASGLLVISVRRRPRYHVC</sequence>
<dbReference type="Proteomes" id="UP001142393">
    <property type="component" value="Unassembled WGS sequence"/>
</dbReference>
<organism evidence="2 4">
    <name type="scientific">Lentinula detonsa</name>
    <dbReference type="NCBI Taxonomy" id="2804962"/>
    <lineage>
        <taxon>Eukaryota</taxon>
        <taxon>Fungi</taxon>
        <taxon>Dikarya</taxon>
        <taxon>Basidiomycota</taxon>
        <taxon>Agaricomycotina</taxon>
        <taxon>Agaricomycetes</taxon>
        <taxon>Agaricomycetidae</taxon>
        <taxon>Agaricales</taxon>
        <taxon>Marasmiineae</taxon>
        <taxon>Omphalotaceae</taxon>
        <taxon>Lentinula</taxon>
    </lineage>
</organism>
<reference evidence="2" key="1">
    <citation type="submission" date="2022-08" db="EMBL/GenBank/DDBJ databases">
        <authorList>
            <consortium name="DOE Joint Genome Institute"/>
            <person name="Min B."/>
            <person name="Sierra-Patev S."/>
            <person name="Naranjo-Ortiz M."/>
            <person name="Looney B."/>
            <person name="Konkel Z."/>
            <person name="Slot J.C."/>
            <person name="Sakamoto Y."/>
            <person name="Steenwyk J.L."/>
            <person name="Rokas A."/>
            <person name="Carro J."/>
            <person name="Camarero S."/>
            <person name="Ferreira P."/>
            <person name="Molpeceres G."/>
            <person name="Ruiz-duenas F.J."/>
            <person name="Serrano A."/>
            <person name="Henrissat B."/>
            <person name="Drula E."/>
            <person name="Hughes K.W."/>
            <person name="Mata J.L."/>
            <person name="Ishikawa N.K."/>
            <person name="Vargas-Isla R."/>
            <person name="Ushijima S."/>
            <person name="Smith C.A."/>
            <person name="Ahrendt S."/>
            <person name="Andreopoulos W."/>
            <person name="He G."/>
            <person name="LaButti K."/>
            <person name="Lipzen A."/>
            <person name="Ng V."/>
            <person name="Riley R."/>
            <person name="Sandor L."/>
            <person name="Barry K."/>
            <person name="Martinez A.T."/>
            <person name="Xiao Y."/>
            <person name="Gibbons J.G."/>
            <person name="Terashima K."/>
            <person name="Hibbett D.S."/>
            <person name="Grigoriev I.V."/>
        </authorList>
    </citation>
    <scope>NUCLEOTIDE SEQUENCE</scope>
    <source>
        <strain evidence="2">TFB7810</strain>
    </source>
</reference>
<reference evidence="3" key="2">
    <citation type="submission" date="2022-08" db="EMBL/GenBank/DDBJ databases">
        <authorList>
            <consortium name="DOE Joint Genome Institute"/>
            <person name="Min B."/>
            <person name="Riley R."/>
            <person name="Sierra-Patev S."/>
            <person name="Naranjo-Ortiz M."/>
            <person name="Looney B."/>
            <person name="Konkel Z."/>
            <person name="Slot J.C."/>
            <person name="Sakamoto Y."/>
            <person name="Steenwyk J.L."/>
            <person name="Rokas A."/>
            <person name="Carro J."/>
            <person name="Camarero S."/>
            <person name="Ferreira P."/>
            <person name="Molpeceres G."/>
            <person name="Ruiz-Duenas F.J."/>
            <person name="Serrano A."/>
            <person name="Henrissat B."/>
            <person name="Drula E."/>
            <person name="Hughes K.W."/>
            <person name="Mata J.L."/>
            <person name="Ishikawa N.K."/>
            <person name="Vargas-Isla R."/>
            <person name="Ushijima S."/>
            <person name="Smith C.A."/>
            <person name="Ahrendt S."/>
            <person name="Andreopoulos W."/>
            <person name="He G."/>
            <person name="Labutti K."/>
            <person name="Lipzen A."/>
            <person name="Ng V."/>
            <person name="Sandor L."/>
            <person name="Barry K."/>
            <person name="Martinez A.T."/>
            <person name="Xiao Y."/>
            <person name="Gibbons J.G."/>
            <person name="Terashima K."/>
            <person name="Hibbett D.S."/>
            <person name="Grigoriev I.V."/>
        </authorList>
    </citation>
    <scope>NUCLEOTIDE SEQUENCE</scope>
    <source>
        <strain evidence="3">TFB7829</strain>
    </source>
</reference>